<proteinExistence type="predicted"/>
<dbReference type="AlphaFoldDB" id="A0A7I7X002"/>
<keyword evidence="2" id="KW-1185">Reference proteome</keyword>
<name>A0A7I7X002_9MYCO</name>
<sequence>MFGFLTALSGTLEDVKAPERNARDRRVRRMVAAGKSYRDAAAAVGLRSPASVHEIVHRGRGMLSRQPSDLDLWRANGVC</sequence>
<evidence type="ECO:0000313" key="2">
    <source>
        <dbReference type="Proteomes" id="UP000467260"/>
    </source>
</evidence>
<dbReference type="KEGG" id="mhib:MHIB_05610"/>
<evidence type="ECO:0000313" key="1">
    <source>
        <dbReference type="EMBL" id="BBZ22143.1"/>
    </source>
</evidence>
<protein>
    <recommendedName>
        <fullName evidence="3">Transposase</fullName>
    </recommendedName>
</protein>
<gene>
    <name evidence="1" type="ORF">MHIB_05610</name>
</gene>
<organism evidence="1 2">
    <name type="scientific">Mycolicibacter hiberniae</name>
    <dbReference type="NCBI Taxonomy" id="29314"/>
    <lineage>
        <taxon>Bacteria</taxon>
        <taxon>Bacillati</taxon>
        <taxon>Actinomycetota</taxon>
        <taxon>Actinomycetes</taxon>
        <taxon>Mycobacteriales</taxon>
        <taxon>Mycobacteriaceae</taxon>
        <taxon>Mycolicibacter</taxon>
    </lineage>
</organism>
<evidence type="ECO:0008006" key="3">
    <source>
        <dbReference type="Google" id="ProtNLM"/>
    </source>
</evidence>
<dbReference type="EMBL" id="AP022609">
    <property type="protein sequence ID" value="BBZ22143.1"/>
    <property type="molecule type" value="Genomic_DNA"/>
</dbReference>
<reference evidence="1 2" key="1">
    <citation type="journal article" date="2019" name="Emerg. Microbes Infect.">
        <title>Comprehensive subspecies identification of 175 nontuberculous mycobacteria species based on 7547 genomic profiles.</title>
        <authorList>
            <person name="Matsumoto Y."/>
            <person name="Kinjo T."/>
            <person name="Motooka D."/>
            <person name="Nabeya D."/>
            <person name="Jung N."/>
            <person name="Uechi K."/>
            <person name="Horii T."/>
            <person name="Iida T."/>
            <person name="Fujita J."/>
            <person name="Nakamura S."/>
        </authorList>
    </citation>
    <scope>NUCLEOTIDE SEQUENCE [LARGE SCALE GENOMIC DNA]</scope>
    <source>
        <strain evidence="1 2">JCM 13571</strain>
    </source>
</reference>
<accession>A0A7I7X002</accession>
<dbReference type="Proteomes" id="UP000467260">
    <property type="component" value="Chromosome"/>
</dbReference>